<evidence type="ECO:0000313" key="3">
    <source>
        <dbReference type="Proteomes" id="UP000634308"/>
    </source>
</evidence>
<gene>
    <name evidence="2" type="ORF">GCM10008959_40840</name>
</gene>
<organism evidence="2 3">
    <name type="scientific">Deinococcus seoulensis</name>
    <dbReference type="NCBI Taxonomy" id="1837379"/>
    <lineage>
        <taxon>Bacteria</taxon>
        <taxon>Thermotogati</taxon>
        <taxon>Deinococcota</taxon>
        <taxon>Deinococci</taxon>
        <taxon>Deinococcales</taxon>
        <taxon>Deinococcaceae</taxon>
        <taxon>Deinococcus</taxon>
    </lineage>
</organism>
<accession>A0ABQ2RXE5</accession>
<evidence type="ECO:0000256" key="1">
    <source>
        <dbReference type="SAM" id="MobiDB-lite"/>
    </source>
</evidence>
<dbReference type="EMBL" id="BMQM01000057">
    <property type="protein sequence ID" value="GGR75625.1"/>
    <property type="molecule type" value="Genomic_DNA"/>
</dbReference>
<proteinExistence type="predicted"/>
<evidence type="ECO:0000313" key="2">
    <source>
        <dbReference type="EMBL" id="GGR75625.1"/>
    </source>
</evidence>
<reference evidence="3" key="1">
    <citation type="journal article" date="2019" name="Int. J. Syst. Evol. Microbiol.">
        <title>The Global Catalogue of Microorganisms (GCM) 10K type strain sequencing project: providing services to taxonomists for standard genome sequencing and annotation.</title>
        <authorList>
            <consortium name="The Broad Institute Genomics Platform"/>
            <consortium name="The Broad Institute Genome Sequencing Center for Infectious Disease"/>
            <person name="Wu L."/>
            <person name="Ma J."/>
        </authorList>
    </citation>
    <scope>NUCLEOTIDE SEQUENCE [LARGE SCALE GENOMIC DNA]</scope>
    <source>
        <strain evidence="3">JCM 31404</strain>
    </source>
</reference>
<protein>
    <submittedName>
        <fullName evidence="2">Uncharacterized protein</fullName>
    </submittedName>
</protein>
<feature type="region of interest" description="Disordered" evidence="1">
    <location>
        <begin position="52"/>
        <end position="71"/>
    </location>
</feature>
<keyword evidence="3" id="KW-1185">Reference proteome</keyword>
<dbReference type="Proteomes" id="UP000634308">
    <property type="component" value="Unassembled WGS sequence"/>
</dbReference>
<comment type="caution">
    <text evidence="2">The sequence shown here is derived from an EMBL/GenBank/DDBJ whole genome shotgun (WGS) entry which is preliminary data.</text>
</comment>
<name>A0ABQ2RXE5_9DEIO</name>
<sequence length="111" mass="12173">MEWFRLLGHPQIAARQETETGIAEVIRHVLRRRIPDSGNRLTTSLGWASDRARSRVGNTGDQGIPGPSAPGLANPHARILGILPPLFWDIRLRDRAATPSSFGIKSESLGE</sequence>